<comment type="caution">
    <text evidence="1">The sequence shown here is derived from an EMBL/GenBank/DDBJ whole genome shotgun (WGS) entry which is preliminary data.</text>
</comment>
<sequence>MGSSGVIAVLALIVSLASAYISYRAFSHSVSVHELESTLAFERGKSELLMHVEQSRNLFSSARREIEQLRFVLSHEPQQVQGALKNYDTLFTEFLPRLVGSERQAGLLWDEIHAWRDKSGRSAFAHHTPRFRSLIENDRVAHDSALFCAQEVRAQLARARDLFNRGLLE</sequence>
<accession>A0A2S6Z4F2</accession>
<protein>
    <recommendedName>
        <fullName evidence="3">Chemotaxis protein</fullName>
    </recommendedName>
</protein>
<dbReference type="EMBL" id="MIGV01000011">
    <property type="protein sequence ID" value="PPT76052.1"/>
    <property type="molecule type" value="Genomic_DNA"/>
</dbReference>
<evidence type="ECO:0000313" key="2">
    <source>
        <dbReference type="Proteomes" id="UP000238270"/>
    </source>
</evidence>
<dbReference type="Proteomes" id="UP000238270">
    <property type="component" value="Unassembled WGS sequence"/>
</dbReference>
<dbReference type="AlphaFoldDB" id="A0A2S6Z4F2"/>
<evidence type="ECO:0008006" key="3">
    <source>
        <dbReference type="Google" id="ProtNLM"/>
    </source>
</evidence>
<proteinExistence type="predicted"/>
<reference evidence="1 2" key="1">
    <citation type="submission" date="2016-08" db="EMBL/GenBank/DDBJ databases">
        <title>Evolution of the type three secretion system and type three effector repertoires in Xanthomonas.</title>
        <authorList>
            <person name="Merda D."/>
            <person name="Briand M."/>
            <person name="Bosis E."/>
            <person name="Rousseau C."/>
            <person name="Portier P."/>
            <person name="Jacques M.-A."/>
            <person name="Fischer-Le Saux M."/>
        </authorList>
    </citation>
    <scope>NUCLEOTIDE SEQUENCE [LARGE SCALE GENOMIC DNA]</scope>
    <source>
        <strain evidence="1 2">CFBP 3122</strain>
    </source>
</reference>
<gene>
    <name evidence="1" type="ORF">XaplCFBP3122_11410</name>
</gene>
<name>A0A2S6Z4F2_9XANT</name>
<organism evidence="1 2">
    <name type="scientific">Xanthomonas arboricola pv. populi</name>
    <dbReference type="NCBI Taxonomy" id="487823"/>
    <lineage>
        <taxon>Bacteria</taxon>
        <taxon>Pseudomonadati</taxon>
        <taxon>Pseudomonadota</taxon>
        <taxon>Gammaproteobacteria</taxon>
        <taxon>Lysobacterales</taxon>
        <taxon>Lysobacteraceae</taxon>
        <taxon>Xanthomonas</taxon>
    </lineage>
</organism>
<evidence type="ECO:0000313" key="1">
    <source>
        <dbReference type="EMBL" id="PPT76052.1"/>
    </source>
</evidence>